<sequence>MADLSRLPGSIAAARIAAQLPFGTGQGALSDAAEALALMVRARHHMARAHDRLREAGEEIGLDVTAFGDVFPCPPSAAADPGVEGPLRLVA</sequence>
<organism evidence="1 2">
    <name type="scientific">Sphingomonas qomolangmaensis</name>
    <dbReference type="NCBI Taxonomy" id="2918765"/>
    <lineage>
        <taxon>Bacteria</taxon>
        <taxon>Pseudomonadati</taxon>
        <taxon>Pseudomonadota</taxon>
        <taxon>Alphaproteobacteria</taxon>
        <taxon>Sphingomonadales</taxon>
        <taxon>Sphingomonadaceae</taxon>
        <taxon>Sphingomonas</taxon>
    </lineage>
</organism>
<dbReference type="EMBL" id="CP101740">
    <property type="protein sequence ID" value="UUL82336.1"/>
    <property type="molecule type" value="Genomic_DNA"/>
</dbReference>
<gene>
    <name evidence="1" type="ORF">NMP03_14340</name>
</gene>
<accession>A0ABY5LCC6</accession>
<proteinExistence type="predicted"/>
<evidence type="ECO:0000313" key="2">
    <source>
        <dbReference type="Proteomes" id="UP001058533"/>
    </source>
</evidence>
<keyword evidence="2" id="KW-1185">Reference proteome</keyword>
<name>A0ABY5LCC6_9SPHN</name>
<dbReference type="RefSeq" id="WP_256506150.1">
    <property type="nucleotide sequence ID" value="NZ_CP101740.1"/>
</dbReference>
<reference evidence="1" key="1">
    <citation type="submission" date="2022-07" db="EMBL/GenBank/DDBJ databases">
        <title>Sphingomonas sp. nov., a novel bacterium isolated from the north slope of the Mount Everest.</title>
        <authorList>
            <person name="Cui X."/>
            <person name="Liu Y."/>
        </authorList>
    </citation>
    <scope>NUCLEOTIDE SEQUENCE</scope>
    <source>
        <strain evidence="1">S5-59</strain>
    </source>
</reference>
<dbReference type="Proteomes" id="UP001058533">
    <property type="component" value="Chromosome"/>
</dbReference>
<evidence type="ECO:0000313" key="1">
    <source>
        <dbReference type="EMBL" id="UUL82336.1"/>
    </source>
</evidence>
<protein>
    <submittedName>
        <fullName evidence="1">Uncharacterized protein</fullName>
    </submittedName>
</protein>